<feature type="transmembrane region" description="Helical" evidence="7">
    <location>
        <begin position="292"/>
        <end position="317"/>
    </location>
</feature>
<dbReference type="InterPro" id="IPR045069">
    <property type="entry name" value="MATE_euk"/>
</dbReference>
<dbReference type="GO" id="GO:1990961">
    <property type="term" value="P:xenobiotic detoxification by transmembrane export across the plasma membrane"/>
    <property type="evidence" value="ECO:0007669"/>
    <property type="project" value="InterPro"/>
</dbReference>
<evidence type="ECO:0000256" key="5">
    <source>
        <dbReference type="ARBA" id="ARBA00023136"/>
    </source>
</evidence>
<protein>
    <submittedName>
        <fullName evidence="8">MATE efflux family protein</fullName>
    </submittedName>
</protein>
<dbReference type="PANTHER" id="PTHR11206">
    <property type="entry name" value="MULTIDRUG RESISTANCE PROTEIN"/>
    <property type="match status" value="1"/>
</dbReference>
<dbReference type="NCBIfam" id="TIGR00797">
    <property type="entry name" value="matE"/>
    <property type="match status" value="1"/>
</dbReference>
<gene>
    <name evidence="8" type="ORF">BU24DRAFT_428073</name>
</gene>
<dbReference type="GeneID" id="54286783"/>
<keyword evidence="5 7" id="KW-0472">Membrane</keyword>
<keyword evidence="4 7" id="KW-1133">Transmembrane helix</keyword>
<comment type="similarity">
    <text evidence="2">Belongs to the multi antimicrobial extrusion (MATE) (TC 2.A.66.1) family.</text>
</comment>
<dbReference type="CDD" id="cd13132">
    <property type="entry name" value="MATE_eukaryotic"/>
    <property type="match status" value="1"/>
</dbReference>
<feature type="transmembrane region" description="Helical" evidence="7">
    <location>
        <begin position="323"/>
        <end position="343"/>
    </location>
</feature>
<feature type="transmembrane region" description="Helical" evidence="7">
    <location>
        <begin position="509"/>
        <end position="528"/>
    </location>
</feature>
<dbReference type="GO" id="GO:0016020">
    <property type="term" value="C:membrane"/>
    <property type="evidence" value="ECO:0007669"/>
    <property type="project" value="UniProtKB-SubCell"/>
</dbReference>
<comment type="subcellular location">
    <subcellularLocation>
        <location evidence="1">Membrane</location>
        <topology evidence="1">Multi-pass membrane protein</topology>
    </subcellularLocation>
</comment>
<dbReference type="RefSeq" id="XP_033378386.1">
    <property type="nucleotide sequence ID" value="XM_033529386.1"/>
</dbReference>
<evidence type="ECO:0000256" key="1">
    <source>
        <dbReference type="ARBA" id="ARBA00004141"/>
    </source>
</evidence>
<sequence>MAQRAEQAGGSSISGIANEIAAQMDSLSTSAPIAEEAIARDLEEEPEEANSNSEDDDSDDSTIRQYSMINSYRRPSCANPAARSPAIFSSSMPDHGYLSKKEREAVRSEERSLLRDNHLLPPKHPRRGSEGVLSSLGRRISTSGLRKVRSEADEEALYPDGSPSEQTALLDGDPSLPYGGLDSPKTINKRWDEAVAAGKISTTWQRETKVLLRTSAPMILTFLLQYSLPVASIFTVGHIGKIELGAVSLASMTASITGYAVIHGLSTSLDTLCAQAYPVNPRLVGLQLQRMVYFLWLMIIPIATVWSFGTQILAVIVPERETAEFAGLYLKVLIAGAPGYAAFEAGKRYVQAQGIFSATMYVLLICAPLNAYLNWMFVWKLKWGFVGAPIAVSITETIMPILLFLYVYFIDGSKCWGGFDRRALKNWMPMVKLALPGLVMVLAELIAFEIIALSSSWMGTTPLAAQSVLGSITGITWQIPFPMSVAASTRIANLIGATLAEPAKVTAKVAAVFSVIIGVANLLLLYGFRNSIPRLFTPDEEVIELVAALLPLCAAFQVFDATAATCNGILRGLGRQEFGGYVALFSYYVIGVPISFGLGFGAGWGLYGLWAGPAIALGIVSLIETIFILKVNWQKAVHAAERRNQLG</sequence>
<reference evidence="8" key="1">
    <citation type="journal article" date="2020" name="Stud. Mycol.">
        <title>101 Dothideomycetes genomes: a test case for predicting lifestyles and emergence of pathogens.</title>
        <authorList>
            <person name="Haridas S."/>
            <person name="Albert R."/>
            <person name="Binder M."/>
            <person name="Bloem J."/>
            <person name="Labutti K."/>
            <person name="Salamov A."/>
            <person name="Andreopoulos B."/>
            <person name="Baker S."/>
            <person name="Barry K."/>
            <person name="Bills G."/>
            <person name="Bluhm B."/>
            <person name="Cannon C."/>
            <person name="Castanera R."/>
            <person name="Culley D."/>
            <person name="Daum C."/>
            <person name="Ezra D."/>
            <person name="Gonzalez J."/>
            <person name="Henrissat B."/>
            <person name="Kuo A."/>
            <person name="Liang C."/>
            <person name="Lipzen A."/>
            <person name="Lutzoni F."/>
            <person name="Magnuson J."/>
            <person name="Mondo S."/>
            <person name="Nolan M."/>
            <person name="Ohm R."/>
            <person name="Pangilinan J."/>
            <person name="Park H.-J."/>
            <person name="Ramirez L."/>
            <person name="Alfaro M."/>
            <person name="Sun H."/>
            <person name="Tritt A."/>
            <person name="Yoshinaga Y."/>
            <person name="Zwiers L.-H."/>
            <person name="Turgeon B."/>
            <person name="Goodwin S."/>
            <person name="Spatafora J."/>
            <person name="Crous P."/>
            <person name="Grigoriev I."/>
        </authorList>
    </citation>
    <scope>NUCLEOTIDE SEQUENCE</scope>
    <source>
        <strain evidence="8">CBS 175.79</strain>
    </source>
</reference>
<dbReference type="OrthoDB" id="2126698at2759"/>
<dbReference type="GO" id="GO:0015297">
    <property type="term" value="F:antiporter activity"/>
    <property type="evidence" value="ECO:0007669"/>
    <property type="project" value="InterPro"/>
</dbReference>
<dbReference type="Proteomes" id="UP000799778">
    <property type="component" value="Unassembled WGS sequence"/>
</dbReference>
<proteinExistence type="inferred from homology"/>
<feature type="transmembrane region" description="Helical" evidence="7">
    <location>
        <begin position="610"/>
        <end position="633"/>
    </location>
</feature>
<dbReference type="InterPro" id="IPR002528">
    <property type="entry name" value="MATE_fam"/>
</dbReference>
<organism evidence="8 9">
    <name type="scientific">Aaosphaeria arxii CBS 175.79</name>
    <dbReference type="NCBI Taxonomy" id="1450172"/>
    <lineage>
        <taxon>Eukaryota</taxon>
        <taxon>Fungi</taxon>
        <taxon>Dikarya</taxon>
        <taxon>Ascomycota</taxon>
        <taxon>Pezizomycotina</taxon>
        <taxon>Dothideomycetes</taxon>
        <taxon>Pleosporomycetidae</taxon>
        <taxon>Pleosporales</taxon>
        <taxon>Pleosporales incertae sedis</taxon>
        <taxon>Aaosphaeria</taxon>
    </lineage>
</organism>
<dbReference type="Pfam" id="PF01554">
    <property type="entry name" value="MatE"/>
    <property type="match status" value="2"/>
</dbReference>
<feature type="compositionally biased region" description="Basic and acidic residues" evidence="6">
    <location>
        <begin position="97"/>
        <end position="118"/>
    </location>
</feature>
<keyword evidence="9" id="KW-1185">Reference proteome</keyword>
<evidence type="ECO:0000256" key="2">
    <source>
        <dbReference type="ARBA" id="ARBA00010199"/>
    </source>
</evidence>
<keyword evidence="3 7" id="KW-0812">Transmembrane</keyword>
<evidence type="ECO:0000256" key="6">
    <source>
        <dbReference type="SAM" id="MobiDB-lite"/>
    </source>
</evidence>
<evidence type="ECO:0000313" key="8">
    <source>
        <dbReference type="EMBL" id="KAF2010047.1"/>
    </source>
</evidence>
<evidence type="ECO:0000256" key="3">
    <source>
        <dbReference type="ARBA" id="ARBA00022692"/>
    </source>
</evidence>
<evidence type="ECO:0000256" key="7">
    <source>
        <dbReference type="SAM" id="Phobius"/>
    </source>
</evidence>
<evidence type="ECO:0000256" key="4">
    <source>
        <dbReference type="ARBA" id="ARBA00022989"/>
    </source>
</evidence>
<feature type="transmembrane region" description="Helical" evidence="7">
    <location>
        <begin position="383"/>
        <end position="409"/>
    </location>
</feature>
<feature type="transmembrane region" description="Helical" evidence="7">
    <location>
        <begin position="582"/>
        <end position="604"/>
    </location>
</feature>
<feature type="transmembrane region" description="Helical" evidence="7">
    <location>
        <begin position="355"/>
        <end position="377"/>
    </location>
</feature>
<dbReference type="GO" id="GO:0042910">
    <property type="term" value="F:xenobiotic transmembrane transporter activity"/>
    <property type="evidence" value="ECO:0007669"/>
    <property type="project" value="InterPro"/>
</dbReference>
<feature type="compositionally biased region" description="Acidic residues" evidence="6">
    <location>
        <begin position="42"/>
        <end position="60"/>
    </location>
</feature>
<dbReference type="AlphaFoldDB" id="A0A6A5XB77"/>
<name>A0A6A5XB77_9PLEO</name>
<feature type="transmembrane region" description="Helical" evidence="7">
    <location>
        <begin position="430"/>
        <end position="455"/>
    </location>
</feature>
<accession>A0A6A5XB77</accession>
<evidence type="ECO:0000313" key="9">
    <source>
        <dbReference type="Proteomes" id="UP000799778"/>
    </source>
</evidence>
<feature type="transmembrane region" description="Helical" evidence="7">
    <location>
        <begin position="548"/>
        <end position="570"/>
    </location>
</feature>
<feature type="region of interest" description="Disordered" evidence="6">
    <location>
        <begin position="27"/>
        <end position="174"/>
    </location>
</feature>
<dbReference type="EMBL" id="ML978077">
    <property type="protein sequence ID" value="KAF2010047.1"/>
    <property type="molecule type" value="Genomic_DNA"/>
</dbReference>